<proteinExistence type="predicted"/>
<evidence type="ECO:0000256" key="1">
    <source>
        <dbReference type="SAM" id="MobiDB-lite"/>
    </source>
</evidence>
<feature type="non-terminal residue" evidence="2">
    <location>
        <position position="1"/>
    </location>
</feature>
<feature type="region of interest" description="Disordered" evidence="1">
    <location>
        <begin position="25"/>
        <end position="64"/>
    </location>
</feature>
<dbReference type="AlphaFoldDB" id="A0A699XHY0"/>
<gene>
    <name evidence="2" type="ORF">Tci_929949</name>
</gene>
<reference evidence="2" key="1">
    <citation type="journal article" date="2019" name="Sci. Rep.">
        <title>Draft genome of Tanacetum cinerariifolium, the natural source of mosquito coil.</title>
        <authorList>
            <person name="Yamashiro T."/>
            <person name="Shiraishi A."/>
            <person name="Satake H."/>
            <person name="Nakayama K."/>
        </authorList>
    </citation>
    <scope>NUCLEOTIDE SEQUENCE</scope>
</reference>
<protein>
    <submittedName>
        <fullName evidence="2">Uncharacterized protein</fullName>
    </submittedName>
</protein>
<organism evidence="2">
    <name type="scientific">Tanacetum cinerariifolium</name>
    <name type="common">Dalmatian daisy</name>
    <name type="synonym">Chrysanthemum cinerariifolium</name>
    <dbReference type="NCBI Taxonomy" id="118510"/>
    <lineage>
        <taxon>Eukaryota</taxon>
        <taxon>Viridiplantae</taxon>
        <taxon>Streptophyta</taxon>
        <taxon>Embryophyta</taxon>
        <taxon>Tracheophyta</taxon>
        <taxon>Spermatophyta</taxon>
        <taxon>Magnoliopsida</taxon>
        <taxon>eudicotyledons</taxon>
        <taxon>Gunneridae</taxon>
        <taxon>Pentapetalae</taxon>
        <taxon>asterids</taxon>
        <taxon>campanulids</taxon>
        <taxon>Asterales</taxon>
        <taxon>Asteraceae</taxon>
        <taxon>Asteroideae</taxon>
        <taxon>Anthemideae</taxon>
        <taxon>Anthemidinae</taxon>
        <taxon>Tanacetum</taxon>
    </lineage>
</organism>
<feature type="compositionally biased region" description="Low complexity" evidence="1">
    <location>
        <begin position="25"/>
        <end position="51"/>
    </location>
</feature>
<name>A0A699XHY0_TANCI</name>
<sequence length="64" mass="6436">GVRAAGQNGLYSALPALPILAPAHSRPAQQRRAAARAAQLALVRRGRGAASETGRGPAGSRALP</sequence>
<comment type="caution">
    <text evidence="2">The sequence shown here is derived from an EMBL/GenBank/DDBJ whole genome shotgun (WGS) entry which is preliminary data.</text>
</comment>
<dbReference type="EMBL" id="BKCJ011847194">
    <property type="protein sequence ID" value="GFD57980.1"/>
    <property type="molecule type" value="Genomic_DNA"/>
</dbReference>
<evidence type="ECO:0000313" key="2">
    <source>
        <dbReference type="EMBL" id="GFD57980.1"/>
    </source>
</evidence>
<accession>A0A699XHY0</accession>